<dbReference type="EMBL" id="JAAMPI010000695">
    <property type="protein sequence ID" value="KAF4629301.1"/>
    <property type="molecule type" value="Genomic_DNA"/>
</dbReference>
<dbReference type="AlphaFoldDB" id="A0A8H4RIG1"/>
<sequence>MSSSQSYSYSSSSYSSSTSTNGGRRTGQAYQQTSHSNLQGTTIRTTSQNLGEPAIQETRRYDAGGNLIWEDGRVLGAGYSSGGAGRIEDISDERAAEKRYEENIEDEYAKREGGA</sequence>
<keyword evidence="3" id="KW-1185">Reference proteome</keyword>
<proteinExistence type="predicted"/>
<gene>
    <name evidence="2" type="ORF">G7Y89_g8847</name>
</gene>
<dbReference type="OrthoDB" id="4161095at2759"/>
<accession>A0A8H4RIG1</accession>
<feature type="compositionally biased region" description="Low complexity" evidence="1">
    <location>
        <begin position="1"/>
        <end position="20"/>
    </location>
</feature>
<dbReference type="Proteomes" id="UP000566819">
    <property type="component" value="Unassembled WGS sequence"/>
</dbReference>
<evidence type="ECO:0000313" key="3">
    <source>
        <dbReference type="Proteomes" id="UP000566819"/>
    </source>
</evidence>
<organism evidence="2 3">
    <name type="scientific">Cudoniella acicularis</name>
    <dbReference type="NCBI Taxonomy" id="354080"/>
    <lineage>
        <taxon>Eukaryota</taxon>
        <taxon>Fungi</taxon>
        <taxon>Dikarya</taxon>
        <taxon>Ascomycota</taxon>
        <taxon>Pezizomycotina</taxon>
        <taxon>Leotiomycetes</taxon>
        <taxon>Helotiales</taxon>
        <taxon>Tricladiaceae</taxon>
        <taxon>Cudoniella</taxon>
    </lineage>
</organism>
<evidence type="ECO:0000256" key="1">
    <source>
        <dbReference type="SAM" id="MobiDB-lite"/>
    </source>
</evidence>
<evidence type="ECO:0000313" key="2">
    <source>
        <dbReference type="EMBL" id="KAF4629301.1"/>
    </source>
</evidence>
<reference evidence="2 3" key="1">
    <citation type="submission" date="2020-03" db="EMBL/GenBank/DDBJ databases">
        <title>Draft Genome Sequence of Cudoniella acicularis.</title>
        <authorList>
            <person name="Buettner E."/>
            <person name="Kellner H."/>
        </authorList>
    </citation>
    <scope>NUCLEOTIDE SEQUENCE [LARGE SCALE GENOMIC DNA]</scope>
    <source>
        <strain evidence="2 3">DSM 108380</strain>
    </source>
</reference>
<feature type="region of interest" description="Disordered" evidence="1">
    <location>
        <begin position="1"/>
        <end position="60"/>
    </location>
</feature>
<protein>
    <submittedName>
        <fullName evidence="2">Uncharacterized protein</fullName>
    </submittedName>
</protein>
<comment type="caution">
    <text evidence="2">The sequence shown here is derived from an EMBL/GenBank/DDBJ whole genome shotgun (WGS) entry which is preliminary data.</text>
</comment>
<name>A0A8H4RIG1_9HELO</name>
<feature type="compositionally biased region" description="Polar residues" evidence="1">
    <location>
        <begin position="28"/>
        <end position="50"/>
    </location>
</feature>